<evidence type="ECO:0000256" key="6">
    <source>
        <dbReference type="ARBA" id="ARBA00023004"/>
    </source>
</evidence>
<dbReference type="AlphaFoldDB" id="A0AAD8L7C8"/>
<comment type="caution">
    <text evidence="11">The sequence shown here is derived from an EMBL/GenBank/DDBJ whole genome shotgun (WGS) entry which is preliminary data.</text>
</comment>
<evidence type="ECO:0000313" key="11">
    <source>
        <dbReference type="EMBL" id="KAK1435748.1"/>
    </source>
</evidence>
<proteinExistence type="inferred from homology"/>
<dbReference type="GO" id="GO:0005506">
    <property type="term" value="F:iron ion binding"/>
    <property type="evidence" value="ECO:0007669"/>
    <property type="project" value="InterPro"/>
</dbReference>
<dbReference type="PRINTS" id="PR00463">
    <property type="entry name" value="EP450I"/>
</dbReference>
<dbReference type="SUPFAM" id="SSF48264">
    <property type="entry name" value="Cytochrome P450"/>
    <property type="match status" value="1"/>
</dbReference>
<dbReference type="Proteomes" id="UP001229421">
    <property type="component" value="Unassembled WGS sequence"/>
</dbReference>
<sequence length="527" mass="59214">MTDLTTWFFFATCIYITSNSCKVLSKFNKNIYRSIMSFTLQVLIFSSLPFILALLVLKSYLSSSKHHKNLPPSPPKLPLIGNLHQLGSSPHRALQAMAQTYGPLILLRLGSVPVLVASSVEAAREIMKTHDLTFANRPFLNIPNKIFYASQDIAFSQYGEYWRQVKSIAVLHLLSNKRVQSYRHVRDEETLRMMETIQKAEGSVVNLSELLVSLTNNIICRVALGKRHDGRKFKKLLQQTMELLGCFSVGSYIPSLRWVDRLSGLEKNANAVVKEFDEFLEGVIDEHVNNKAVDVEGRDLVDVILEIQRDNVTGFHLERDMVKAIVLDVFTGGTDTSSTSLEWAIAELLGHPHAMKKLQQEALEIGQGRSMISEDDLENMPYLKAVLKETLRLHTPLPLLVPRESTRDIKLLGYDIPSGTRVLVNAWAIARDPTIWEAPDEFRPERFLNSSIDYKGFHFEFLPFGAGRRGCPGIQFAVVVNELVLANLVYKFNLALMGEKGLDMSETSGITVHLKCPILVSATPVCS</sequence>
<dbReference type="InterPro" id="IPR017972">
    <property type="entry name" value="Cyt_P450_CS"/>
</dbReference>
<evidence type="ECO:0000256" key="8">
    <source>
        <dbReference type="PIRSR" id="PIRSR602401-1"/>
    </source>
</evidence>
<feature type="transmembrane region" description="Helical" evidence="10">
    <location>
        <begin position="37"/>
        <end position="57"/>
    </location>
</feature>
<keyword evidence="10" id="KW-0812">Transmembrane</keyword>
<evidence type="ECO:0008006" key="13">
    <source>
        <dbReference type="Google" id="ProtNLM"/>
    </source>
</evidence>
<comment type="cofactor">
    <cofactor evidence="8">
        <name>heme</name>
        <dbReference type="ChEBI" id="CHEBI:30413"/>
    </cofactor>
</comment>
<dbReference type="GO" id="GO:0016712">
    <property type="term" value="F:oxidoreductase activity, acting on paired donors, with incorporation or reduction of molecular oxygen, reduced flavin or flavoprotein as one donor, and incorporation of one atom of oxygen"/>
    <property type="evidence" value="ECO:0007669"/>
    <property type="project" value="UniProtKB-ARBA"/>
</dbReference>
<evidence type="ECO:0000256" key="1">
    <source>
        <dbReference type="ARBA" id="ARBA00004721"/>
    </source>
</evidence>
<dbReference type="PANTHER" id="PTHR47955:SF15">
    <property type="entry name" value="CYTOCHROME P450 71A2-LIKE"/>
    <property type="match status" value="1"/>
</dbReference>
<evidence type="ECO:0000256" key="5">
    <source>
        <dbReference type="ARBA" id="ARBA00023002"/>
    </source>
</evidence>
<keyword evidence="7 9" id="KW-0503">Monooxygenase</keyword>
<dbReference type="InterPro" id="IPR036396">
    <property type="entry name" value="Cyt_P450_sf"/>
</dbReference>
<dbReference type="Pfam" id="PF00067">
    <property type="entry name" value="p450"/>
    <property type="match status" value="1"/>
</dbReference>
<dbReference type="InterPro" id="IPR002401">
    <property type="entry name" value="Cyt_P450_E_grp-I"/>
</dbReference>
<keyword evidence="4 8" id="KW-0479">Metal-binding</keyword>
<dbReference type="PROSITE" id="PS00086">
    <property type="entry name" value="CYTOCHROME_P450"/>
    <property type="match status" value="1"/>
</dbReference>
<evidence type="ECO:0000256" key="4">
    <source>
        <dbReference type="ARBA" id="ARBA00022723"/>
    </source>
</evidence>
<dbReference type="InterPro" id="IPR001128">
    <property type="entry name" value="Cyt_P450"/>
</dbReference>
<evidence type="ECO:0000256" key="9">
    <source>
        <dbReference type="RuleBase" id="RU000461"/>
    </source>
</evidence>
<dbReference type="PRINTS" id="PR00385">
    <property type="entry name" value="P450"/>
</dbReference>
<dbReference type="FunFam" id="1.10.630.10:FF:000011">
    <property type="entry name" value="Cytochrome P450 83B1"/>
    <property type="match status" value="1"/>
</dbReference>
<protein>
    <recommendedName>
        <fullName evidence="13">Cytochrome P450</fullName>
    </recommendedName>
</protein>
<keyword evidence="10" id="KW-0472">Membrane</keyword>
<organism evidence="11 12">
    <name type="scientific">Tagetes erecta</name>
    <name type="common">African marigold</name>
    <dbReference type="NCBI Taxonomy" id="13708"/>
    <lineage>
        <taxon>Eukaryota</taxon>
        <taxon>Viridiplantae</taxon>
        <taxon>Streptophyta</taxon>
        <taxon>Embryophyta</taxon>
        <taxon>Tracheophyta</taxon>
        <taxon>Spermatophyta</taxon>
        <taxon>Magnoliopsida</taxon>
        <taxon>eudicotyledons</taxon>
        <taxon>Gunneridae</taxon>
        <taxon>Pentapetalae</taxon>
        <taxon>asterids</taxon>
        <taxon>campanulids</taxon>
        <taxon>Asterales</taxon>
        <taxon>Asteraceae</taxon>
        <taxon>Asteroideae</taxon>
        <taxon>Heliantheae alliance</taxon>
        <taxon>Tageteae</taxon>
        <taxon>Tagetes</taxon>
    </lineage>
</organism>
<comment type="similarity">
    <text evidence="2 9">Belongs to the cytochrome P450 family.</text>
</comment>
<keyword evidence="6 8" id="KW-0408">Iron</keyword>
<dbReference type="GO" id="GO:0051762">
    <property type="term" value="P:sesquiterpene biosynthetic process"/>
    <property type="evidence" value="ECO:0007669"/>
    <property type="project" value="UniProtKB-ARBA"/>
</dbReference>
<evidence type="ECO:0000313" key="12">
    <source>
        <dbReference type="Proteomes" id="UP001229421"/>
    </source>
</evidence>
<dbReference type="PANTHER" id="PTHR47955">
    <property type="entry name" value="CYTOCHROME P450 FAMILY 71 PROTEIN"/>
    <property type="match status" value="1"/>
</dbReference>
<dbReference type="EMBL" id="JAUHHV010000001">
    <property type="protein sequence ID" value="KAK1435748.1"/>
    <property type="molecule type" value="Genomic_DNA"/>
</dbReference>
<keyword evidence="5 9" id="KW-0560">Oxidoreductase</keyword>
<evidence type="ECO:0000256" key="7">
    <source>
        <dbReference type="ARBA" id="ARBA00023033"/>
    </source>
</evidence>
<feature type="transmembrane region" description="Helical" evidence="10">
    <location>
        <begin position="6"/>
        <end position="25"/>
    </location>
</feature>
<keyword evidence="12" id="KW-1185">Reference proteome</keyword>
<gene>
    <name evidence="11" type="ORF">QVD17_01517</name>
</gene>
<evidence type="ECO:0000256" key="10">
    <source>
        <dbReference type="SAM" id="Phobius"/>
    </source>
</evidence>
<comment type="pathway">
    <text evidence="1">Secondary metabolite biosynthesis; terpenoid biosynthesis.</text>
</comment>
<feature type="binding site" description="axial binding residue" evidence="8">
    <location>
        <position position="471"/>
    </location>
    <ligand>
        <name>heme</name>
        <dbReference type="ChEBI" id="CHEBI:30413"/>
    </ligand>
    <ligandPart>
        <name>Fe</name>
        <dbReference type="ChEBI" id="CHEBI:18248"/>
    </ligandPart>
</feature>
<accession>A0AAD8L7C8</accession>
<keyword evidence="3 8" id="KW-0349">Heme</keyword>
<dbReference type="GO" id="GO:0020037">
    <property type="term" value="F:heme binding"/>
    <property type="evidence" value="ECO:0007669"/>
    <property type="project" value="InterPro"/>
</dbReference>
<dbReference type="CDD" id="cd11072">
    <property type="entry name" value="CYP71-like"/>
    <property type="match status" value="1"/>
</dbReference>
<evidence type="ECO:0000256" key="3">
    <source>
        <dbReference type="ARBA" id="ARBA00022617"/>
    </source>
</evidence>
<name>A0AAD8L7C8_TARER</name>
<dbReference type="Gene3D" id="1.10.630.10">
    <property type="entry name" value="Cytochrome P450"/>
    <property type="match status" value="1"/>
</dbReference>
<evidence type="ECO:0000256" key="2">
    <source>
        <dbReference type="ARBA" id="ARBA00010617"/>
    </source>
</evidence>
<reference evidence="11" key="1">
    <citation type="journal article" date="2023" name="bioRxiv">
        <title>Improved chromosome-level genome assembly for marigold (Tagetes erecta).</title>
        <authorList>
            <person name="Jiang F."/>
            <person name="Yuan L."/>
            <person name="Wang S."/>
            <person name="Wang H."/>
            <person name="Xu D."/>
            <person name="Wang A."/>
            <person name="Fan W."/>
        </authorList>
    </citation>
    <scope>NUCLEOTIDE SEQUENCE</scope>
    <source>
        <strain evidence="11">WSJ</strain>
        <tissue evidence="11">Leaf</tissue>
    </source>
</reference>
<keyword evidence="10" id="KW-1133">Transmembrane helix</keyword>